<feature type="domain" description="Sulfotransferase" evidence="3">
    <location>
        <begin position="132"/>
        <end position="354"/>
    </location>
</feature>
<reference evidence="4 5" key="1">
    <citation type="submission" date="2015-09" db="EMBL/GenBank/DDBJ databases">
        <authorList>
            <consortium name="Pathogen Informatics"/>
        </authorList>
    </citation>
    <scope>NUCLEOTIDE SEQUENCE [LARGE SCALE GENOMIC DNA]</scope>
    <source>
        <strain evidence="4 5">2789STDY5834846</strain>
    </source>
</reference>
<accession>A0A3E5G4C8</accession>
<keyword evidence="1 4" id="KW-0808">Transferase</keyword>
<dbReference type="AlphaFoldDB" id="A0A174RJG2"/>
<evidence type="ECO:0000256" key="1">
    <source>
        <dbReference type="ARBA" id="ARBA00022679"/>
    </source>
</evidence>
<sequence length="404" mass="49295">MKNSSLILLYNNAEYLPFHLSSGFESKGWEVTLDKRLLGKAAVVVFHLPTLLDVLSEELEKTEGQFWVAWKHSREREWRFNTKPVWGNIFDLYLSYSPQCYWKCATTFGSQLRPYKLMYPLLDEITNWFRKIDFMIIGTQKGGSTALHDYLHHHPSCWGSFFKEPGFFLYPTEYAKGFPFFMEYMWKEYPPFRYSLSDSLLFESTTWYSYWHEVPERLFEYNPHLKFIFLVKNPIDRAYSQYNMLINWRKSQLLHEYELFSDKEQLNILLKKLLDTQNFPFSYWVNQEIEKIRNQENTPIDFFPDFLHRGFYYEQLERYYQFFPVENILVIEHRELKNNRISTLRKIEQFLNISYVDWNTINLDDKFVSQYNVKLPSDIRNKLKAFFKPYNEKFYKLIKRNFDW</sequence>
<dbReference type="InterPro" id="IPR027417">
    <property type="entry name" value="P-loop_NTPase"/>
</dbReference>
<dbReference type="PANTHER" id="PTHR10605">
    <property type="entry name" value="HEPARAN SULFATE SULFOTRANSFERASE"/>
    <property type="match status" value="1"/>
</dbReference>
<dbReference type="GO" id="GO:0016757">
    <property type="term" value="F:glycosyltransferase activity"/>
    <property type="evidence" value="ECO:0007669"/>
    <property type="project" value="UniProtKB-KW"/>
</dbReference>
<dbReference type="RefSeq" id="WP_055270330.1">
    <property type="nucleotide sequence ID" value="NZ_CABMFH010000028.1"/>
</dbReference>
<protein>
    <submittedName>
        <fullName evidence="4">Putative fucosyltransferase</fullName>
    </submittedName>
</protein>
<evidence type="ECO:0000256" key="2">
    <source>
        <dbReference type="ARBA" id="ARBA00023180"/>
    </source>
</evidence>
<name>A0A174RJG2_9BACE</name>
<evidence type="ECO:0000313" key="5">
    <source>
        <dbReference type="Proteomes" id="UP000095606"/>
    </source>
</evidence>
<dbReference type="GO" id="GO:0008146">
    <property type="term" value="F:sulfotransferase activity"/>
    <property type="evidence" value="ECO:0007669"/>
    <property type="project" value="InterPro"/>
</dbReference>
<dbReference type="GeneID" id="69589073"/>
<dbReference type="Pfam" id="PF00685">
    <property type="entry name" value="Sulfotransfer_1"/>
    <property type="match status" value="1"/>
</dbReference>
<dbReference type="PANTHER" id="PTHR10605:SF56">
    <property type="entry name" value="BIFUNCTIONAL HEPARAN SULFATE N-DEACETYLASE_N-SULFOTRANSFERASE"/>
    <property type="match status" value="1"/>
</dbReference>
<keyword evidence="4" id="KW-0328">Glycosyltransferase</keyword>
<dbReference type="EMBL" id="CZAE01000018">
    <property type="protein sequence ID" value="CUP82609.1"/>
    <property type="molecule type" value="Genomic_DNA"/>
</dbReference>
<dbReference type="InterPro" id="IPR037359">
    <property type="entry name" value="NST/OST"/>
</dbReference>
<keyword evidence="2" id="KW-0325">Glycoprotein</keyword>
<accession>A0A174RJG2</accession>
<evidence type="ECO:0000259" key="3">
    <source>
        <dbReference type="Pfam" id="PF00685"/>
    </source>
</evidence>
<dbReference type="InterPro" id="IPR000863">
    <property type="entry name" value="Sulfotransferase_dom"/>
</dbReference>
<dbReference type="Proteomes" id="UP000095606">
    <property type="component" value="Unassembled WGS sequence"/>
</dbReference>
<dbReference type="Gene3D" id="3.40.50.300">
    <property type="entry name" value="P-loop containing nucleotide triphosphate hydrolases"/>
    <property type="match status" value="1"/>
</dbReference>
<organism evidence="4 5">
    <name type="scientific">Bacteroides faecis</name>
    <dbReference type="NCBI Taxonomy" id="674529"/>
    <lineage>
        <taxon>Bacteria</taxon>
        <taxon>Pseudomonadati</taxon>
        <taxon>Bacteroidota</taxon>
        <taxon>Bacteroidia</taxon>
        <taxon>Bacteroidales</taxon>
        <taxon>Bacteroidaceae</taxon>
        <taxon>Bacteroides</taxon>
    </lineage>
</organism>
<dbReference type="SUPFAM" id="SSF52540">
    <property type="entry name" value="P-loop containing nucleoside triphosphate hydrolases"/>
    <property type="match status" value="1"/>
</dbReference>
<gene>
    <name evidence="4" type="ORF">ERS852461_03480</name>
</gene>
<evidence type="ECO:0000313" key="4">
    <source>
        <dbReference type="EMBL" id="CUP82609.1"/>
    </source>
</evidence>
<proteinExistence type="predicted"/>